<protein>
    <submittedName>
        <fullName evidence="2">Uncharacterized protein</fullName>
    </submittedName>
</protein>
<accession>A0A0C4Y7R1</accession>
<evidence type="ECO:0000313" key="2">
    <source>
        <dbReference type="EMBL" id="AJG21472.1"/>
    </source>
</evidence>
<sequence length="46" mass="4676">MGESVSALPQSPVLRVIPGGARQGSPGNAMVRHAGRSFTDRSVGNA</sequence>
<keyword evidence="3" id="KW-1185">Reference proteome</keyword>
<evidence type="ECO:0000256" key="1">
    <source>
        <dbReference type="SAM" id="MobiDB-lite"/>
    </source>
</evidence>
<dbReference type="KEGG" id="cbw:RR42_m4124"/>
<name>A0A0C4Y7R1_9BURK</name>
<evidence type="ECO:0000313" key="3">
    <source>
        <dbReference type="Proteomes" id="UP000031843"/>
    </source>
</evidence>
<feature type="region of interest" description="Disordered" evidence="1">
    <location>
        <begin position="16"/>
        <end position="46"/>
    </location>
</feature>
<dbReference type="AlphaFoldDB" id="A0A0C4Y7R1"/>
<dbReference type="EMBL" id="CP010536">
    <property type="protein sequence ID" value="AJG21472.1"/>
    <property type="molecule type" value="Genomic_DNA"/>
</dbReference>
<dbReference type="Proteomes" id="UP000031843">
    <property type="component" value="Chromosome main"/>
</dbReference>
<gene>
    <name evidence="2" type="ORF">RR42_m4124</name>
</gene>
<proteinExistence type="predicted"/>
<organism evidence="2 3">
    <name type="scientific">Cupriavidus basilensis</name>
    <dbReference type="NCBI Taxonomy" id="68895"/>
    <lineage>
        <taxon>Bacteria</taxon>
        <taxon>Pseudomonadati</taxon>
        <taxon>Pseudomonadota</taxon>
        <taxon>Betaproteobacteria</taxon>
        <taxon>Burkholderiales</taxon>
        <taxon>Burkholderiaceae</taxon>
        <taxon>Cupriavidus</taxon>
    </lineage>
</organism>
<reference evidence="2 3" key="1">
    <citation type="journal article" date="2015" name="Genome Announc.">
        <title>Complete Genome Sequence of Cupriavidus basilensis 4G11, Isolated from the Oak Ridge Field Research Center Site.</title>
        <authorList>
            <person name="Ray J."/>
            <person name="Waters R.J."/>
            <person name="Skerker J.M."/>
            <person name="Kuehl J.V."/>
            <person name="Price M.N."/>
            <person name="Huang J."/>
            <person name="Chakraborty R."/>
            <person name="Arkin A.P."/>
            <person name="Deutschbauer A."/>
        </authorList>
    </citation>
    <scope>NUCLEOTIDE SEQUENCE [LARGE SCALE GENOMIC DNA]</scope>
    <source>
        <strain evidence="2">4G11</strain>
    </source>
</reference>